<organism evidence="2 3">
    <name type="scientific">Anser brachyrhynchus</name>
    <name type="common">Pink-footed goose</name>
    <dbReference type="NCBI Taxonomy" id="132585"/>
    <lineage>
        <taxon>Eukaryota</taxon>
        <taxon>Metazoa</taxon>
        <taxon>Chordata</taxon>
        <taxon>Craniata</taxon>
        <taxon>Vertebrata</taxon>
        <taxon>Euteleostomi</taxon>
        <taxon>Archelosauria</taxon>
        <taxon>Archosauria</taxon>
        <taxon>Dinosauria</taxon>
        <taxon>Saurischia</taxon>
        <taxon>Theropoda</taxon>
        <taxon>Coelurosauria</taxon>
        <taxon>Aves</taxon>
        <taxon>Neognathae</taxon>
        <taxon>Galloanserae</taxon>
        <taxon>Anseriformes</taxon>
        <taxon>Anatidae</taxon>
        <taxon>Anserinae</taxon>
        <taxon>Anser</taxon>
    </lineage>
</organism>
<evidence type="ECO:0000313" key="2">
    <source>
        <dbReference type="Ensembl" id="ENSABRP00000012873.1"/>
    </source>
</evidence>
<evidence type="ECO:0000256" key="1">
    <source>
        <dbReference type="SAM" id="SignalP"/>
    </source>
</evidence>
<proteinExistence type="predicted"/>
<sequence length="97" mass="11234">MTYEVLQHLQTMAAIPWWCKPQRGYRSHWCCASWCCASWCCASWCCVPWCCVSWCCVPWCCVSQRCCCVSRCSEMWGWRLQPLCPKNGAKKGQNPPA</sequence>
<evidence type="ECO:0000313" key="3">
    <source>
        <dbReference type="Proteomes" id="UP000694426"/>
    </source>
</evidence>
<reference evidence="2" key="2">
    <citation type="submission" date="2025-09" db="UniProtKB">
        <authorList>
            <consortium name="Ensembl"/>
        </authorList>
    </citation>
    <scope>IDENTIFICATION</scope>
</reference>
<accession>A0A8B9C3B9</accession>
<dbReference type="Proteomes" id="UP000694426">
    <property type="component" value="Unplaced"/>
</dbReference>
<dbReference type="Ensembl" id="ENSABRT00000018444.1">
    <property type="protein sequence ID" value="ENSABRP00000012873.1"/>
    <property type="gene ID" value="ENSABRG00000011497.1"/>
</dbReference>
<feature type="signal peptide" evidence="1">
    <location>
        <begin position="1"/>
        <end position="42"/>
    </location>
</feature>
<dbReference type="AlphaFoldDB" id="A0A8B9C3B9"/>
<keyword evidence="3" id="KW-1185">Reference proteome</keyword>
<keyword evidence="1" id="KW-0732">Signal</keyword>
<reference evidence="2" key="1">
    <citation type="submission" date="2025-08" db="UniProtKB">
        <authorList>
            <consortium name="Ensembl"/>
        </authorList>
    </citation>
    <scope>IDENTIFICATION</scope>
</reference>
<protein>
    <submittedName>
        <fullName evidence="2">Uncharacterized protein</fullName>
    </submittedName>
</protein>
<feature type="chain" id="PRO_5034604715" evidence="1">
    <location>
        <begin position="43"/>
        <end position="97"/>
    </location>
</feature>
<name>A0A8B9C3B9_9AVES</name>